<dbReference type="InterPro" id="IPR041802">
    <property type="entry name" value="MPP_YfcE"/>
</dbReference>
<comment type="caution">
    <text evidence="4">The sequence shown here is derived from an EMBL/GenBank/DDBJ whole genome shotgun (WGS) entry which is preliminary data.</text>
</comment>
<dbReference type="GO" id="GO:0046872">
    <property type="term" value="F:metal ion binding"/>
    <property type="evidence" value="ECO:0007669"/>
    <property type="project" value="UniProtKB-KW"/>
</dbReference>
<dbReference type="RefSeq" id="WP_002682978.1">
    <property type="nucleotide sequence ID" value="NZ_CM001795.1"/>
</dbReference>
<proteinExistence type="inferred from homology"/>
<comment type="similarity">
    <text evidence="1 2">Belongs to the metallophosphoesterase superfamily. YfcE family.</text>
</comment>
<dbReference type="SUPFAM" id="SSF56300">
    <property type="entry name" value="Metallo-dependent phosphatases"/>
    <property type="match status" value="1"/>
</dbReference>
<accession>A0A0E2EKS8</accession>
<dbReference type="NCBIfam" id="TIGR00040">
    <property type="entry name" value="yfcE"/>
    <property type="match status" value="1"/>
</dbReference>
<dbReference type="EC" id="3.1.4.-" evidence="2"/>
<evidence type="ECO:0000259" key="3">
    <source>
        <dbReference type="Pfam" id="PF12850"/>
    </source>
</evidence>
<dbReference type="AlphaFoldDB" id="A0A0E2EKS8"/>
<evidence type="ECO:0000313" key="4">
    <source>
        <dbReference type="EMBL" id="EMB36173.1"/>
    </source>
</evidence>
<dbReference type="InterPro" id="IPR024654">
    <property type="entry name" value="Calcineurin-like_PHP_lpxH"/>
</dbReference>
<dbReference type="Pfam" id="PF12850">
    <property type="entry name" value="Metallophos_2"/>
    <property type="match status" value="1"/>
</dbReference>
<sequence length="219" mass="24605">MNSLEYFNKGIFASPEAIEKLKSAEKARLILISDTHGNVDTIIDILGREGKKSDAVLFSGDGLADFLNYITISQYEKELMECMPPVAALVMGNCDSKKYVLNLDAGKTGADFGFKKNPEQYLEFFEFLFLEACRKKILLTHGHEFYVDFELNTLLNFARQQDCSVAVFGHTHVPLIKEVNGIFLINPGSVSRPRMGSNKSYGILTMRKNAKPSMEFKNL</sequence>
<dbReference type="Proteomes" id="UP000011705">
    <property type="component" value="Chromosome"/>
</dbReference>
<keyword evidence="2" id="KW-0479">Metal-binding</keyword>
<evidence type="ECO:0000256" key="2">
    <source>
        <dbReference type="RuleBase" id="RU362039"/>
    </source>
</evidence>
<gene>
    <name evidence="4" type="ORF">HMPREF9726_00365</name>
</gene>
<dbReference type="HOGENOM" id="CLU_063749_2_1_12"/>
<dbReference type="GO" id="GO:0016787">
    <property type="term" value="F:hydrolase activity"/>
    <property type="evidence" value="ECO:0007669"/>
    <property type="project" value="UniProtKB-UniRule"/>
</dbReference>
<dbReference type="InterPro" id="IPR029052">
    <property type="entry name" value="Metallo-depent_PP-like"/>
</dbReference>
<evidence type="ECO:0000256" key="1">
    <source>
        <dbReference type="ARBA" id="ARBA00008950"/>
    </source>
</evidence>
<dbReference type="PATRIC" id="fig|999432.5.peg.377"/>
<name>A0A0E2EKS8_TREDN</name>
<protein>
    <recommendedName>
        <fullName evidence="2">Phosphoesterase</fullName>
        <ecNumber evidence="2">3.1.4.-</ecNumber>
    </recommendedName>
</protein>
<dbReference type="PANTHER" id="PTHR11124">
    <property type="entry name" value="VACUOLAR SORTING PROTEIN VPS29"/>
    <property type="match status" value="1"/>
</dbReference>
<dbReference type="EMBL" id="AGDV01000001">
    <property type="protein sequence ID" value="EMB36173.1"/>
    <property type="molecule type" value="Genomic_DNA"/>
</dbReference>
<dbReference type="InterPro" id="IPR000979">
    <property type="entry name" value="Phosphodiesterase_MJ0936/Vps29"/>
</dbReference>
<comment type="cofactor">
    <cofactor evidence="2">
        <name>a divalent metal cation</name>
        <dbReference type="ChEBI" id="CHEBI:60240"/>
    </cofactor>
</comment>
<organism evidence="4">
    <name type="scientific">Treponema denticola H-22</name>
    <dbReference type="NCBI Taxonomy" id="999432"/>
    <lineage>
        <taxon>Bacteria</taxon>
        <taxon>Pseudomonadati</taxon>
        <taxon>Spirochaetota</taxon>
        <taxon>Spirochaetia</taxon>
        <taxon>Spirochaetales</taxon>
        <taxon>Treponemataceae</taxon>
        <taxon>Treponema</taxon>
    </lineage>
</organism>
<dbReference type="CDD" id="cd00841">
    <property type="entry name" value="MPP_YfcE"/>
    <property type="match status" value="1"/>
</dbReference>
<dbReference type="Gene3D" id="3.60.21.10">
    <property type="match status" value="1"/>
</dbReference>
<feature type="domain" description="Calcineurin-like phosphoesterase" evidence="3">
    <location>
        <begin position="28"/>
        <end position="208"/>
    </location>
</feature>
<reference evidence="4" key="1">
    <citation type="submission" date="2012-01" db="EMBL/GenBank/DDBJ databases">
        <title>The Genome Sequence of Treponema denticola H-22.</title>
        <authorList>
            <consortium name="The Broad Institute Genome Sequencing Platform"/>
            <person name="Earl A."/>
            <person name="Ward D."/>
            <person name="Feldgarden M."/>
            <person name="Gevers D."/>
            <person name="Blanton J.M."/>
            <person name="Fenno C.J."/>
            <person name="Baranova O.V."/>
            <person name="Mathney J."/>
            <person name="Dewhirst F.E."/>
            <person name="Izard J."/>
            <person name="Young S.K."/>
            <person name="Zeng Q."/>
            <person name="Gargeya S."/>
            <person name="Fitzgerald M."/>
            <person name="Haas B."/>
            <person name="Abouelleil A."/>
            <person name="Alvarado L."/>
            <person name="Arachchi H.M."/>
            <person name="Berlin A."/>
            <person name="Chapman S.B."/>
            <person name="Gearin G."/>
            <person name="Goldberg J."/>
            <person name="Griggs A."/>
            <person name="Gujja S."/>
            <person name="Hansen M."/>
            <person name="Heiman D."/>
            <person name="Howarth C."/>
            <person name="Larimer J."/>
            <person name="Lui A."/>
            <person name="MacDonald P.J.P."/>
            <person name="McCowen C."/>
            <person name="Montmayeur A."/>
            <person name="Murphy C."/>
            <person name="Neiman D."/>
            <person name="Pearson M."/>
            <person name="Priest M."/>
            <person name="Roberts A."/>
            <person name="Saif S."/>
            <person name="Shea T."/>
            <person name="Sisk P."/>
            <person name="Stolte C."/>
            <person name="Sykes S."/>
            <person name="Wortman J."/>
            <person name="Nusbaum C."/>
            <person name="Birren B."/>
        </authorList>
    </citation>
    <scope>NUCLEOTIDE SEQUENCE [LARGE SCALE GENOMIC DNA]</scope>
    <source>
        <strain evidence="4">H-22</strain>
    </source>
</reference>